<dbReference type="EMBL" id="JBDIME010000005">
    <property type="protein sequence ID" value="MEN2789748.1"/>
    <property type="molecule type" value="Genomic_DNA"/>
</dbReference>
<organism evidence="9 10">
    <name type="scientific">Sphingomonas oligophenolica</name>
    <dbReference type="NCBI Taxonomy" id="301154"/>
    <lineage>
        <taxon>Bacteria</taxon>
        <taxon>Pseudomonadati</taxon>
        <taxon>Pseudomonadota</taxon>
        <taxon>Alphaproteobacteria</taxon>
        <taxon>Sphingomonadales</taxon>
        <taxon>Sphingomonadaceae</taxon>
        <taxon>Sphingomonas</taxon>
    </lineage>
</organism>
<sequence>MTILQGWLQRFAILHSDNPKGPWGGGGDKGGSGSGDGSGGGKEGPRNPWSIPPAGRPRSAGPSALDEFLRRARGGGGGGGGGGRPPIPGAPSARALWLIGIASIILLWVVFTSFHPIAPQQRGVVTYFGRYAGTLDPGFRITPPSPIASVTKVDVQNIRTENFPEPGGPNLMLTNDQNILDLAFSVRWNINNPEDYVFQIADPTNTVRATAESAMREVVANMNLDQAMGAGRSRIEAEVQDRMQRILNEYKSGILVQGVAIKQAIPPQAVNDAFKDVTAAQQDAVAAKNNAQGAAQQLIAGAQGEAAQFDKVYSQYKLAPEVTRRRIYYETMEAVLAKTDKTIVETPGVLPYLPLSPGRKLPDADVVVNGGAK</sequence>
<dbReference type="GO" id="GO:0006508">
    <property type="term" value="P:proteolysis"/>
    <property type="evidence" value="ECO:0007669"/>
    <property type="project" value="UniProtKB-KW"/>
</dbReference>
<evidence type="ECO:0000256" key="1">
    <source>
        <dbReference type="ARBA" id="ARBA00004167"/>
    </source>
</evidence>
<feature type="region of interest" description="Disordered" evidence="6">
    <location>
        <begin position="17"/>
        <end position="62"/>
    </location>
</feature>
<keyword evidence="10" id="KW-1185">Reference proteome</keyword>
<dbReference type="Pfam" id="PF01145">
    <property type="entry name" value="Band_7"/>
    <property type="match status" value="1"/>
</dbReference>
<evidence type="ECO:0000313" key="9">
    <source>
        <dbReference type="EMBL" id="MEN2789748.1"/>
    </source>
</evidence>
<comment type="caution">
    <text evidence="9">The sequence shown here is derived from an EMBL/GenBank/DDBJ whole genome shotgun (WGS) entry which is preliminary data.</text>
</comment>
<dbReference type="InterPro" id="IPR010201">
    <property type="entry name" value="HflK"/>
</dbReference>
<evidence type="ECO:0000256" key="5">
    <source>
        <dbReference type="ARBA" id="ARBA00023136"/>
    </source>
</evidence>
<comment type="similarity">
    <text evidence="2">Belongs to the band 7/mec-2 family. HflK subfamily.</text>
</comment>
<feature type="transmembrane region" description="Helical" evidence="7">
    <location>
        <begin position="95"/>
        <end position="114"/>
    </location>
</feature>
<dbReference type="PANTHER" id="PTHR43327">
    <property type="entry name" value="STOMATIN-LIKE PROTEIN 2, MITOCHONDRIAL"/>
    <property type="match status" value="1"/>
</dbReference>
<keyword evidence="4 7" id="KW-1133">Transmembrane helix</keyword>
<evidence type="ECO:0000256" key="4">
    <source>
        <dbReference type="ARBA" id="ARBA00022989"/>
    </source>
</evidence>
<protein>
    <submittedName>
        <fullName evidence="9">Protease modulator HflK</fullName>
    </submittedName>
</protein>
<dbReference type="PANTHER" id="PTHR43327:SF2">
    <property type="entry name" value="MODULATOR OF FTSH PROTEASE HFLK"/>
    <property type="match status" value="1"/>
</dbReference>
<reference evidence="9 10" key="1">
    <citation type="submission" date="2024-05" db="EMBL/GenBank/DDBJ databases">
        <authorList>
            <person name="Liu Q."/>
            <person name="Xin Y.-H."/>
        </authorList>
    </citation>
    <scope>NUCLEOTIDE SEQUENCE [LARGE SCALE GENOMIC DNA]</scope>
    <source>
        <strain evidence="9 10">CGMCC 1.10181</strain>
    </source>
</reference>
<gene>
    <name evidence="9" type="ORF">ABC974_08935</name>
</gene>
<feature type="domain" description="Band 7" evidence="8">
    <location>
        <begin position="112"/>
        <end position="278"/>
    </location>
</feature>
<dbReference type="SUPFAM" id="SSF117892">
    <property type="entry name" value="Band 7/SPFH domain"/>
    <property type="match status" value="1"/>
</dbReference>
<evidence type="ECO:0000259" key="8">
    <source>
        <dbReference type="SMART" id="SM00244"/>
    </source>
</evidence>
<name>A0ABU9Y1S1_9SPHN</name>
<dbReference type="Gene3D" id="3.30.479.30">
    <property type="entry name" value="Band 7 domain"/>
    <property type="match status" value="1"/>
</dbReference>
<dbReference type="SMART" id="SM00244">
    <property type="entry name" value="PHB"/>
    <property type="match status" value="1"/>
</dbReference>
<dbReference type="RefSeq" id="WP_343889475.1">
    <property type="nucleotide sequence ID" value="NZ_BAAAEH010000022.1"/>
</dbReference>
<dbReference type="InterPro" id="IPR001107">
    <property type="entry name" value="Band_7"/>
</dbReference>
<evidence type="ECO:0000256" key="7">
    <source>
        <dbReference type="SAM" id="Phobius"/>
    </source>
</evidence>
<dbReference type="InterPro" id="IPR036013">
    <property type="entry name" value="Band_7/SPFH_dom_sf"/>
</dbReference>
<evidence type="ECO:0000256" key="6">
    <source>
        <dbReference type="SAM" id="MobiDB-lite"/>
    </source>
</evidence>
<dbReference type="Proteomes" id="UP001419910">
    <property type="component" value="Unassembled WGS sequence"/>
</dbReference>
<accession>A0ABU9Y1S1</accession>
<evidence type="ECO:0000256" key="3">
    <source>
        <dbReference type="ARBA" id="ARBA00022692"/>
    </source>
</evidence>
<keyword evidence="3 7" id="KW-0812">Transmembrane</keyword>
<dbReference type="InterPro" id="IPR050710">
    <property type="entry name" value="Band7/mec-2_domain"/>
</dbReference>
<feature type="compositionally biased region" description="Gly residues" evidence="6">
    <location>
        <begin position="22"/>
        <end position="42"/>
    </location>
</feature>
<dbReference type="GO" id="GO:0008233">
    <property type="term" value="F:peptidase activity"/>
    <property type="evidence" value="ECO:0007669"/>
    <property type="project" value="UniProtKB-KW"/>
</dbReference>
<evidence type="ECO:0000256" key="2">
    <source>
        <dbReference type="ARBA" id="ARBA00006971"/>
    </source>
</evidence>
<evidence type="ECO:0000313" key="10">
    <source>
        <dbReference type="Proteomes" id="UP001419910"/>
    </source>
</evidence>
<proteinExistence type="inferred from homology"/>
<keyword evidence="9" id="KW-0378">Hydrolase</keyword>
<keyword evidence="5 7" id="KW-0472">Membrane</keyword>
<comment type="subcellular location">
    <subcellularLocation>
        <location evidence="1">Membrane</location>
        <topology evidence="1">Single-pass membrane protein</topology>
    </subcellularLocation>
</comment>
<keyword evidence="9" id="KW-0645">Protease</keyword>
<dbReference type="CDD" id="cd03404">
    <property type="entry name" value="SPFH_HflK"/>
    <property type="match status" value="1"/>
</dbReference>